<dbReference type="EMBL" id="CP144520">
    <property type="protein sequence ID" value="WWC67721.1"/>
    <property type="molecule type" value="Genomic_DNA"/>
</dbReference>
<reference evidence="4" key="2">
    <citation type="submission" date="2013-07" db="EMBL/GenBank/DDBJ databases">
        <authorList>
            <consortium name="The Broad Institute Genome Sequencing Platform"/>
            <person name="Cuomo C."/>
            <person name="Litvintseva A."/>
            <person name="Chen Y."/>
            <person name="Heitman J."/>
            <person name="Sun S."/>
            <person name="Springer D."/>
            <person name="Dromer F."/>
            <person name="Young S.K."/>
            <person name="Zeng Q."/>
            <person name="Gargeya S."/>
            <person name="Fitzgerald M."/>
            <person name="Abouelleil A."/>
            <person name="Alvarado L."/>
            <person name="Berlin A.M."/>
            <person name="Chapman S.B."/>
            <person name="Dewar J."/>
            <person name="Goldberg J."/>
            <person name="Griggs A."/>
            <person name="Gujja S."/>
            <person name="Hansen M."/>
            <person name="Howarth C."/>
            <person name="Imamovic A."/>
            <person name="Larimer J."/>
            <person name="McCowan C."/>
            <person name="Murphy C."/>
            <person name="Pearson M."/>
            <person name="Priest M."/>
            <person name="Roberts A."/>
            <person name="Saif S."/>
            <person name="Shea T."/>
            <person name="Sykes S."/>
            <person name="Wortman J."/>
            <person name="Nusbaum C."/>
            <person name="Birren B."/>
        </authorList>
    </citation>
    <scope>NUCLEOTIDE SEQUENCE</scope>
    <source>
        <strain evidence="4">CBS 10737</strain>
    </source>
</reference>
<reference evidence="4" key="4">
    <citation type="submission" date="2024-02" db="EMBL/GenBank/DDBJ databases">
        <title>Comparative genomics of Cryptococcus and Kwoniella reveals pathogenesis evolution and contrasting modes of karyotype evolution via chromosome fusion or intercentromeric recombination.</title>
        <authorList>
            <person name="Coelho M.A."/>
            <person name="David-Palma M."/>
            <person name="Shea T."/>
            <person name="Bowers K."/>
            <person name="McGinley-Smith S."/>
            <person name="Mohammad A.W."/>
            <person name="Gnirke A."/>
            <person name="Yurkov A.M."/>
            <person name="Nowrousian M."/>
            <person name="Sun S."/>
            <person name="Cuomo C.A."/>
            <person name="Heitman J."/>
        </authorList>
    </citation>
    <scope>NUCLEOTIDE SEQUENCE</scope>
    <source>
        <strain evidence="4">CBS 10737</strain>
    </source>
</reference>
<dbReference type="GeneID" id="30174766"/>
<evidence type="ECO:0000256" key="2">
    <source>
        <dbReference type="SAM" id="SignalP"/>
    </source>
</evidence>
<feature type="region of interest" description="Disordered" evidence="1">
    <location>
        <begin position="428"/>
        <end position="452"/>
    </location>
</feature>
<evidence type="ECO:0000313" key="3">
    <source>
        <dbReference type="EMBL" id="OCF47496.1"/>
    </source>
</evidence>
<organism evidence="3">
    <name type="scientific">Kwoniella pini CBS 10737</name>
    <dbReference type="NCBI Taxonomy" id="1296096"/>
    <lineage>
        <taxon>Eukaryota</taxon>
        <taxon>Fungi</taxon>
        <taxon>Dikarya</taxon>
        <taxon>Basidiomycota</taxon>
        <taxon>Agaricomycotina</taxon>
        <taxon>Tremellomycetes</taxon>
        <taxon>Tremellales</taxon>
        <taxon>Cryptococcaceae</taxon>
        <taxon>Kwoniella</taxon>
    </lineage>
</organism>
<dbReference type="AlphaFoldDB" id="A0A1B9HW47"/>
<dbReference type="RefSeq" id="XP_019008715.1">
    <property type="nucleotide sequence ID" value="XM_019158102.1"/>
</dbReference>
<keyword evidence="5" id="KW-1185">Reference proteome</keyword>
<gene>
    <name evidence="3" type="ORF">I206_06397</name>
    <name evidence="4" type="ORF">I206_101633</name>
</gene>
<feature type="compositionally biased region" description="Basic and acidic residues" evidence="1">
    <location>
        <begin position="292"/>
        <end position="301"/>
    </location>
</feature>
<dbReference type="Proteomes" id="UP000094020">
    <property type="component" value="Chromosome 2"/>
</dbReference>
<reference evidence="3" key="3">
    <citation type="submission" date="2016-07" db="EMBL/GenBank/DDBJ databases">
        <title>Evolution of pathogenesis and genome organization in the Tremellales.</title>
        <authorList>
            <person name="Cuomo C."/>
            <person name="Litvintseva A."/>
            <person name="Heitman J."/>
            <person name="Chen Y."/>
            <person name="Sun S."/>
            <person name="Springer D."/>
            <person name="Dromer F."/>
            <person name="Young S."/>
            <person name="Zeng Q."/>
            <person name="Chapman S."/>
            <person name="Gujja S."/>
            <person name="Saif S."/>
            <person name="Birren B."/>
        </authorList>
    </citation>
    <scope>NUCLEOTIDE SEQUENCE</scope>
    <source>
        <strain evidence="3">CBS 10737</strain>
    </source>
</reference>
<accession>A0A1B9HW47</accession>
<feature type="chain" id="PRO_5012023329" evidence="2">
    <location>
        <begin position="16"/>
        <end position="652"/>
    </location>
</feature>
<dbReference type="OrthoDB" id="2590241at2759"/>
<reference evidence="3" key="1">
    <citation type="submission" date="2013-07" db="EMBL/GenBank/DDBJ databases">
        <title>The Genome Sequence of Cryptococcus pinus CBS10737.</title>
        <authorList>
            <consortium name="The Broad Institute Genome Sequencing Platform"/>
            <person name="Cuomo C."/>
            <person name="Litvintseva A."/>
            <person name="Chen Y."/>
            <person name="Heitman J."/>
            <person name="Sun S."/>
            <person name="Springer D."/>
            <person name="Dromer F."/>
            <person name="Young S.K."/>
            <person name="Zeng Q."/>
            <person name="Gargeya S."/>
            <person name="Fitzgerald M."/>
            <person name="Abouelleil A."/>
            <person name="Alvarado L."/>
            <person name="Berlin A.M."/>
            <person name="Chapman S.B."/>
            <person name="Dewar J."/>
            <person name="Goldberg J."/>
            <person name="Griggs A."/>
            <person name="Gujja S."/>
            <person name="Hansen M."/>
            <person name="Howarth C."/>
            <person name="Imamovic A."/>
            <person name="Larimer J."/>
            <person name="McCowan C."/>
            <person name="Murphy C."/>
            <person name="Pearson M."/>
            <person name="Priest M."/>
            <person name="Roberts A."/>
            <person name="Saif S."/>
            <person name="Shea T."/>
            <person name="Sykes S."/>
            <person name="Wortman J."/>
            <person name="Nusbaum C."/>
            <person name="Birren B."/>
        </authorList>
    </citation>
    <scope>NUCLEOTIDE SEQUENCE [LARGE SCALE GENOMIC DNA]</scope>
    <source>
        <strain evidence="3">CBS 10737</strain>
    </source>
</reference>
<evidence type="ECO:0000256" key="1">
    <source>
        <dbReference type="SAM" id="MobiDB-lite"/>
    </source>
</evidence>
<sequence>MRWNILLLSGVAAQATQLIFDTSSTPEFDSLSSESSSIALDDTKITEEIKPWQCDIRSWVRAPDLQPSTTIPGETRLSANGSDCANIIKWEIGLRFKERAIIKIKNKDIDSFPVRPEYPRYNASEFPKNDYNDIYHVGGLITLGSRSEEYNIQMEAYNEAMKNQSLWDIYGSERIVFDIKHDLPLNSSYTEKIDEIQSFNVNVPNTNFPPIDHRHSSGNLVSSNDEHMLNSETLMEYYHSLTLKNGTILDIPAGRTGFLPVVEPDRITHTNPKQDAWPVEVNLSSPRLPLGSEDKVDRHDTPWANPYNSDGPECDQGNRATFRLDIRSDTTQITQGSNITLDITVTRTGNGSEYPAYLQMEMKTLRNITWAYNFLETEDQYNSIFSFSGSSSLSKGEIRRQNRLNRLRDFGTPIRMLKKLSMEELEEKRKREGITSSSWSSSDNRQRLNKGQARFDIEAEREEGLEKYEFTIEVPVPDDQFPSFKTTYETYQSVLNLQLMTMFTCEPKDVRGTSSKVEAEQDLTSERDDKWVEYKLPPKSDKKKLRNGRSLNHIGVLPLEITLSASERDPNSELVDYLDPSASVPAIFIPGDARTSSKEHRKVGQATEEIGEQLRKSRYSEGRFYGQRGNSGGRMMHAARLWENKLHNDSKQ</sequence>
<feature type="signal peptide" evidence="2">
    <location>
        <begin position="1"/>
        <end position="15"/>
    </location>
</feature>
<proteinExistence type="predicted"/>
<dbReference type="KEGG" id="kpin:30174766"/>
<evidence type="ECO:0000313" key="4">
    <source>
        <dbReference type="EMBL" id="WWC67721.1"/>
    </source>
</evidence>
<name>A0A1B9HW47_9TREE</name>
<protein>
    <submittedName>
        <fullName evidence="3">Uncharacterized protein</fullName>
    </submittedName>
</protein>
<keyword evidence="2" id="KW-0732">Signal</keyword>
<feature type="region of interest" description="Disordered" evidence="1">
    <location>
        <begin position="288"/>
        <end position="315"/>
    </location>
</feature>
<evidence type="ECO:0000313" key="5">
    <source>
        <dbReference type="Proteomes" id="UP000094020"/>
    </source>
</evidence>
<dbReference type="EMBL" id="KV700116">
    <property type="protein sequence ID" value="OCF47496.1"/>
    <property type="molecule type" value="Genomic_DNA"/>
</dbReference>